<dbReference type="PROSITE" id="PS50013">
    <property type="entry name" value="CHROMO_2"/>
    <property type="match status" value="1"/>
</dbReference>
<feature type="domain" description="Chromo" evidence="3">
    <location>
        <begin position="125"/>
        <end position="183"/>
    </location>
</feature>
<evidence type="ECO:0000259" key="3">
    <source>
        <dbReference type="PROSITE" id="PS50013"/>
    </source>
</evidence>
<dbReference type="AlphaFoldDB" id="A0AAE0UJY7"/>
<proteinExistence type="predicted"/>
<dbReference type="GO" id="GO:0005634">
    <property type="term" value="C:nucleus"/>
    <property type="evidence" value="ECO:0007669"/>
    <property type="project" value="UniProtKB-SubCell"/>
</dbReference>
<evidence type="ECO:0000313" key="5">
    <source>
        <dbReference type="Proteomes" id="UP001274896"/>
    </source>
</evidence>
<evidence type="ECO:0000313" key="4">
    <source>
        <dbReference type="EMBL" id="KAK3509774.1"/>
    </source>
</evidence>
<accession>A0AAE0UJY7</accession>
<name>A0AAE0UJY7_9TELE</name>
<feature type="region of interest" description="Disordered" evidence="2">
    <location>
        <begin position="1"/>
        <end position="22"/>
    </location>
</feature>
<dbReference type="Pfam" id="PF00385">
    <property type="entry name" value="Chromo"/>
    <property type="match status" value="1"/>
</dbReference>
<dbReference type="Proteomes" id="UP001274896">
    <property type="component" value="Unassembled WGS sequence"/>
</dbReference>
<dbReference type="EMBL" id="JAUCMX010000026">
    <property type="protein sequence ID" value="KAK3509774.1"/>
    <property type="molecule type" value="Genomic_DNA"/>
</dbReference>
<sequence length="214" mass="24044">MPATHRKAPSSARSQLPLVTPRSRLHYRHSEVPYPHLHICLGLSTPSTAARPAPAENDSRPSPIRQPCLSTRAEGLAVNQGHLATSPQPQAEPQVHWAIHHPEAEPGEDTAEPPLPLLLDDGTAYGVKEILDSQRRGGRLEYLVDWEGYGPEERSWIPRDDVLDPNLLTTFHATHPHRPAPRGREENLEKIHADMEIQRNSRDHEADLYYPTIQ</sequence>
<dbReference type="InterPro" id="IPR000953">
    <property type="entry name" value="Chromo/chromo_shadow_dom"/>
</dbReference>
<reference evidence="4" key="1">
    <citation type="submission" date="2023-06" db="EMBL/GenBank/DDBJ databases">
        <title>Male Hemibagrus guttatus genome.</title>
        <authorList>
            <person name="Bian C."/>
        </authorList>
    </citation>
    <scope>NUCLEOTIDE SEQUENCE</scope>
    <source>
        <strain evidence="4">Male_cb2023</strain>
        <tissue evidence="4">Muscle</tissue>
    </source>
</reference>
<dbReference type="Gene3D" id="2.40.50.40">
    <property type="match status" value="1"/>
</dbReference>
<gene>
    <name evidence="4" type="ORF">QTP70_009982</name>
</gene>
<comment type="caution">
    <text evidence="4">The sequence shown here is derived from an EMBL/GenBank/DDBJ whole genome shotgun (WGS) entry which is preliminary data.</text>
</comment>
<evidence type="ECO:0000256" key="2">
    <source>
        <dbReference type="SAM" id="MobiDB-lite"/>
    </source>
</evidence>
<protein>
    <recommendedName>
        <fullName evidence="3">Chromo domain-containing protein</fullName>
    </recommendedName>
</protein>
<dbReference type="InterPro" id="IPR023780">
    <property type="entry name" value="Chromo_domain"/>
</dbReference>
<dbReference type="InterPro" id="IPR016197">
    <property type="entry name" value="Chromo-like_dom_sf"/>
</dbReference>
<evidence type="ECO:0000256" key="1">
    <source>
        <dbReference type="ARBA" id="ARBA00004123"/>
    </source>
</evidence>
<keyword evidence="5" id="KW-1185">Reference proteome</keyword>
<dbReference type="SUPFAM" id="SSF54160">
    <property type="entry name" value="Chromo domain-like"/>
    <property type="match status" value="1"/>
</dbReference>
<dbReference type="SMART" id="SM00298">
    <property type="entry name" value="CHROMO"/>
    <property type="match status" value="1"/>
</dbReference>
<comment type="subcellular location">
    <subcellularLocation>
        <location evidence="1">Nucleus</location>
    </subcellularLocation>
</comment>
<organism evidence="4 5">
    <name type="scientific">Hemibagrus guttatus</name>
    <dbReference type="NCBI Taxonomy" id="175788"/>
    <lineage>
        <taxon>Eukaryota</taxon>
        <taxon>Metazoa</taxon>
        <taxon>Chordata</taxon>
        <taxon>Craniata</taxon>
        <taxon>Vertebrata</taxon>
        <taxon>Euteleostomi</taxon>
        <taxon>Actinopterygii</taxon>
        <taxon>Neopterygii</taxon>
        <taxon>Teleostei</taxon>
        <taxon>Ostariophysi</taxon>
        <taxon>Siluriformes</taxon>
        <taxon>Bagridae</taxon>
        <taxon>Hemibagrus</taxon>
    </lineage>
</organism>